<organism evidence="1 2">
    <name type="scientific">Triticum aestivum</name>
    <name type="common">Wheat</name>
    <dbReference type="NCBI Taxonomy" id="4565"/>
    <lineage>
        <taxon>Eukaryota</taxon>
        <taxon>Viridiplantae</taxon>
        <taxon>Streptophyta</taxon>
        <taxon>Embryophyta</taxon>
        <taxon>Tracheophyta</taxon>
        <taxon>Spermatophyta</taxon>
        <taxon>Magnoliopsida</taxon>
        <taxon>Liliopsida</taxon>
        <taxon>Poales</taxon>
        <taxon>Poaceae</taxon>
        <taxon>BOP clade</taxon>
        <taxon>Pooideae</taxon>
        <taxon>Triticodae</taxon>
        <taxon>Triticeae</taxon>
        <taxon>Triticinae</taxon>
        <taxon>Triticum</taxon>
    </lineage>
</organism>
<name>A0A7H4LCE7_WHEAT</name>
<dbReference type="Proteomes" id="UP000280104">
    <property type="component" value="Chromosome II"/>
</dbReference>
<gene>
    <name evidence="1" type="ORF">CAMPLR22A2D_LOCUS880</name>
</gene>
<protein>
    <submittedName>
        <fullName evidence="1">Uncharacterized protein</fullName>
    </submittedName>
</protein>
<dbReference type="EMBL" id="LS480641">
    <property type="protein sequence ID" value="SPT16285.1"/>
    <property type="molecule type" value="Genomic_DNA"/>
</dbReference>
<dbReference type="AlphaFoldDB" id="A0A7H4LCE7"/>
<accession>A0A7H4LCE7</accession>
<proteinExistence type="predicted"/>
<evidence type="ECO:0000313" key="2">
    <source>
        <dbReference type="Proteomes" id="UP000280104"/>
    </source>
</evidence>
<evidence type="ECO:0000313" key="1">
    <source>
        <dbReference type="EMBL" id="SPT16285.1"/>
    </source>
</evidence>
<sequence length="99" mass="11416">MSSLCMRMMPWKLQMKMMRMEKLPATMMKASFALGGLQLNEVEDLLTLHDGFIGLPFIHRLTRTDVHLGMMQATVRATKMQKAKSCVLKIQSQKREDIM</sequence>
<reference evidence="1 2" key="1">
    <citation type="submission" date="2018-05" db="EMBL/GenBank/DDBJ databases">
        <authorList>
            <person name="Thind KAUR A."/>
        </authorList>
    </citation>
    <scope>NUCLEOTIDE SEQUENCE [LARGE SCALE GENOMIC DNA]</scope>
</reference>